<protein>
    <submittedName>
        <fullName evidence="10">Glutathione-independent formaldehyde dehydrogenase</fullName>
        <ecNumber evidence="10">1.2.1.46</ecNumber>
    </submittedName>
</protein>
<dbReference type="Pfam" id="PF08240">
    <property type="entry name" value="ADH_N"/>
    <property type="match status" value="1"/>
</dbReference>
<sequence>MGEGRVEVQRINFPELAEPNGRIAEHGVILRVVSTNICGSDQHMVRGRTTAPVGLVLGHEITGEVIEAGRDVLTLEEGDLVSVPFNVACGRCPMCKAQNTGVCLSVNPARAGGAYGYVDMGGWIGGQAEYVMIPYADFNLLKFPDRDQALAKIRDLTCLSDILPTGYHGAVTAGVGPGATVYVAGAGPVGMAAAAASRLLGAAVTIVGDVNAARLAHARQVGFETVNLSNDASLGEQIVAILGEPEVDCAIDCVGFEARGHGHAGAQAEAPATVLNALMEVTRVAGRIGIPGLYVTDDPGAVDDAARRGSLSVRLGLGWAKSHSFFTGQTPVMKYNRNLMQAILWDRLKIADVVNVQVISLDKAPEGYALFDSGVPQKFVIVSMST</sequence>
<evidence type="ECO:0000256" key="2">
    <source>
        <dbReference type="ARBA" id="ARBA00008072"/>
    </source>
</evidence>
<evidence type="ECO:0000256" key="7">
    <source>
        <dbReference type="RuleBase" id="RU361277"/>
    </source>
</evidence>
<gene>
    <name evidence="10" type="primary">fdhA_2</name>
    <name evidence="10" type="ORF">R69658_07503</name>
</gene>
<dbReference type="PROSITE" id="PS00059">
    <property type="entry name" value="ADH_ZINC"/>
    <property type="match status" value="1"/>
</dbReference>
<evidence type="ECO:0000313" key="11">
    <source>
        <dbReference type="Proteomes" id="UP000674425"/>
    </source>
</evidence>
<dbReference type="Pfam" id="PF00107">
    <property type="entry name" value="ADH_zinc_N"/>
    <property type="match status" value="1"/>
</dbReference>
<dbReference type="InterPro" id="IPR013149">
    <property type="entry name" value="ADH-like_C"/>
</dbReference>
<dbReference type="InterPro" id="IPR013154">
    <property type="entry name" value="ADH-like_N"/>
</dbReference>
<comment type="similarity">
    <text evidence="2 7">Belongs to the zinc-containing alcohol dehydrogenase family.</text>
</comment>
<dbReference type="InterPro" id="IPR036291">
    <property type="entry name" value="NAD(P)-bd_dom_sf"/>
</dbReference>
<dbReference type="GO" id="GO:0018467">
    <property type="term" value="F:formaldehyde dehydrogenase (NAD+) activity"/>
    <property type="evidence" value="ECO:0007669"/>
    <property type="project" value="UniProtKB-EC"/>
</dbReference>
<evidence type="ECO:0000256" key="1">
    <source>
        <dbReference type="ARBA" id="ARBA00001947"/>
    </source>
</evidence>
<evidence type="ECO:0000256" key="4">
    <source>
        <dbReference type="ARBA" id="ARBA00022833"/>
    </source>
</evidence>
<dbReference type="PANTHER" id="PTHR42813">
    <property type="entry name" value="ZINC-TYPE ALCOHOL DEHYDROGENASE-LIKE"/>
    <property type="match status" value="1"/>
</dbReference>
<evidence type="ECO:0000259" key="9">
    <source>
        <dbReference type="Pfam" id="PF08240"/>
    </source>
</evidence>
<keyword evidence="11" id="KW-1185">Reference proteome</keyword>
<dbReference type="InterPro" id="IPR011032">
    <property type="entry name" value="GroES-like_sf"/>
</dbReference>
<accession>A0ABM8T5A2</accession>
<feature type="domain" description="Alcohol dehydrogenase-like C-terminal" evidence="8">
    <location>
        <begin position="188"/>
        <end position="255"/>
    </location>
</feature>
<name>A0ABM8T5A2_9BURK</name>
<dbReference type="SUPFAM" id="SSF51735">
    <property type="entry name" value="NAD(P)-binding Rossmann-fold domains"/>
    <property type="match status" value="1"/>
</dbReference>
<dbReference type="CDD" id="cd08282">
    <property type="entry name" value="PFDH_like"/>
    <property type="match status" value="1"/>
</dbReference>
<dbReference type="PANTHER" id="PTHR42813:SF3">
    <property type="entry name" value="GLUTATHIONE-INDEPENDENT FORMALDEHYDE DEHYDROGENASE"/>
    <property type="match status" value="1"/>
</dbReference>
<dbReference type="Gene3D" id="3.90.180.10">
    <property type="entry name" value="Medium-chain alcohol dehydrogenases, catalytic domain"/>
    <property type="match status" value="1"/>
</dbReference>
<dbReference type="InterPro" id="IPR002328">
    <property type="entry name" value="ADH_Zn_CS"/>
</dbReference>
<keyword evidence="5 10" id="KW-0560">Oxidoreductase</keyword>
<evidence type="ECO:0000256" key="5">
    <source>
        <dbReference type="ARBA" id="ARBA00023002"/>
    </source>
</evidence>
<comment type="cofactor">
    <cofactor evidence="1 7">
        <name>Zn(2+)</name>
        <dbReference type="ChEBI" id="CHEBI:29105"/>
    </cofactor>
</comment>
<dbReference type="EC" id="1.2.1.46" evidence="10"/>
<dbReference type="SUPFAM" id="SSF50129">
    <property type="entry name" value="GroES-like"/>
    <property type="match status" value="1"/>
</dbReference>
<proteinExistence type="inferred from homology"/>
<dbReference type="Proteomes" id="UP000674425">
    <property type="component" value="Unassembled WGS sequence"/>
</dbReference>
<dbReference type="InterPro" id="IPR014184">
    <property type="entry name" value="HCHO_DH_non_GSH"/>
</dbReference>
<comment type="caution">
    <text evidence="10">The sequence shown here is derived from an EMBL/GenBank/DDBJ whole genome shotgun (WGS) entry which is preliminary data.</text>
</comment>
<dbReference type="Gene3D" id="3.40.50.720">
    <property type="entry name" value="NAD(P)-binding Rossmann-like Domain"/>
    <property type="match status" value="1"/>
</dbReference>
<dbReference type="EMBL" id="CAJNAU010000148">
    <property type="protein sequence ID" value="CAE6858447.1"/>
    <property type="molecule type" value="Genomic_DNA"/>
</dbReference>
<evidence type="ECO:0000256" key="6">
    <source>
        <dbReference type="ARBA" id="ARBA00023027"/>
    </source>
</evidence>
<keyword evidence="3 7" id="KW-0479">Metal-binding</keyword>
<evidence type="ECO:0000313" key="10">
    <source>
        <dbReference type="EMBL" id="CAE6858447.1"/>
    </source>
</evidence>
<dbReference type="NCBIfam" id="TIGR02819">
    <property type="entry name" value="fdhA_non_GSH"/>
    <property type="match status" value="1"/>
</dbReference>
<reference evidence="10 11" key="1">
    <citation type="submission" date="2021-02" db="EMBL/GenBank/DDBJ databases">
        <authorList>
            <person name="Vanwijnsberghe S."/>
        </authorList>
    </citation>
    <scope>NUCLEOTIDE SEQUENCE [LARGE SCALE GENOMIC DNA]</scope>
    <source>
        <strain evidence="10 11">R-69658</strain>
    </source>
</reference>
<keyword evidence="6" id="KW-0520">NAD</keyword>
<evidence type="ECO:0000259" key="8">
    <source>
        <dbReference type="Pfam" id="PF00107"/>
    </source>
</evidence>
<keyword evidence="4 7" id="KW-0862">Zinc</keyword>
<organism evidence="10 11">
    <name type="scientific">Paraburkholderia aspalathi</name>
    <dbReference type="NCBI Taxonomy" id="1324617"/>
    <lineage>
        <taxon>Bacteria</taxon>
        <taxon>Pseudomonadati</taxon>
        <taxon>Pseudomonadota</taxon>
        <taxon>Betaproteobacteria</taxon>
        <taxon>Burkholderiales</taxon>
        <taxon>Burkholderiaceae</taxon>
        <taxon>Paraburkholderia</taxon>
    </lineage>
</organism>
<feature type="domain" description="Alcohol dehydrogenase-like N-terminal" evidence="9">
    <location>
        <begin position="26"/>
        <end position="143"/>
    </location>
</feature>
<evidence type="ECO:0000256" key="3">
    <source>
        <dbReference type="ARBA" id="ARBA00022723"/>
    </source>
</evidence>